<accession>A0AA49IWX5</accession>
<dbReference type="NCBIfam" id="TIGR02292">
    <property type="entry name" value="ygfB_yecA"/>
    <property type="match status" value="1"/>
</dbReference>
<evidence type="ECO:0000313" key="1">
    <source>
        <dbReference type="EMBL" id="WIM05685.1"/>
    </source>
</evidence>
<dbReference type="AlphaFoldDB" id="A0AA49IWX5"/>
<name>A0AA49IWX5_9PROT</name>
<dbReference type="KEGG" id="npv:OHM77_13605"/>
<dbReference type="SUPFAM" id="SSF101327">
    <property type="entry name" value="YgfB-like"/>
    <property type="match status" value="1"/>
</dbReference>
<reference evidence="1" key="1">
    <citation type="journal article" date="2023" name="Nat. Microbiol.">
        <title>Enrichment and characterization of a nitric oxide-reducing microbial community in a continuous bioreactor.</title>
        <authorList>
            <person name="Garrido-Amador P."/>
            <person name="Stortenbeker N."/>
            <person name="Wessels H.J.C.T."/>
            <person name="Speth D.R."/>
            <person name="Garcia-Heredia I."/>
            <person name="Kartal B."/>
        </authorList>
    </citation>
    <scope>NUCLEOTIDE SEQUENCE</scope>
    <source>
        <strain evidence="1">MAG1</strain>
    </source>
</reference>
<protein>
    <submittedName>
        <fullName evidence="1">UPF0149 family protein</fullName>
    </submittedName>
</protein>
<dbReference type="InterPro" id="IPR011978">
    <property type="entry name" value="YgfB-like"/>
</dbReference>
<dbReference type="Gene3D" id="1.20.120.740">
    <property type="entry name" value="YgfB uncharacterised protein family UPF0149, PF03695"/>
    <property type="match status" value="1"/>
</dbReference>
<sequence>MTEPDDSPRYSPLCQSMTRDGKTVQVDIYGDGEGGWLLEVIDEYGNSSVWDDPFATDQGALDEVLKTISEEGIASLIGSPSERLPMTGLNQSLSEAELVELDEFLGSEANEDTAMDVSTLEGFLTAIAIGPRMVPPSEWLPWVWDLEEGKAEADFENEAQASQIMSLILRLYNSVNTTFNTDPASFEPIFWRGIQWGAAEWSEGFITGFMFNEEAWSLLSIGQPTWFTPFFRLGTDEGIDLTNSGGDAERWMNEIEPSLVRIHAYWKEKRVNQPAALLSNDYHHRGRQKGFPQVVRGGPKIGRNEPCPCGSGKKFKKCCGADGAPPTVH</sequence>
<dbReference type="InterPro" id="IPR004027">
    <property type="entry name" value="SEC_C_motif"/>
</dbReference>
<proteinExistence type="predicted"/>
<dbReference type="SUPFAM" id="SSF103642">
    <property type="entry name" value="Sec-C motif"/>
    <property type="match status" value="1"/>
</dbReference>
<dbReference type="Proteomes" id="UP001234916">
    <property type="component" value="Chromosome"/>
</dbReference>
<dbReference type="Pfam" id="PF03695">
    <property type="entry name" value="UPF0149"/>
    <property type="match status" value="1"/>
</dbReference>
<organism evidence="1">
    <name type="scientific">Candidatus Nitricoxidivorans perseverans</name>
    <dbReference type="NCBI Taxonomy" id="2975601"/>
    <lineage>
        <taxon>Bacteria</taxon>
        <taxon>Pseudomonadati</taxon>
        <taxon>Pseudomonadota</taxon>
        <taxon>Betaproteobacteria</taxon>
        <taxon>Nitrosomonadales</taxon>
        <taxon>Sterolibacteriaceae</taxon>
        <taxon>Candidatus Nitricoxidivorans</taxon>
    </lineage>
</organism>
<dbReference type="Pfam" id="PF02810">
    <property type="entry name" value="SEC-C"/>
    <property type="match status" value="1"/>
</dbReference>
<dbReference type="EMBL" id="CP107246">
    <property type="protein sequence ID" value="WIM05685.1"/>
    <property type="molecule type" value="Genomic_DNA"/>
</dbReference>
<gene>
    <name evidence="1" type="ORF">OHM77_13605</name>
</gene>
<dbReference type="InterPro" id="IPR036255">
    <property type="entry name" value="YgfB-like_sf"/>
</dbReference>
<dbReference type="PANTHER" id="PTHR33747">
    <property type="entry name" value="UPF0225 PROTEIN SCO1677"/>
    <property type="match status" value="1"/>
</dbReference>
<dbReference type="Gene3D" id="3.10.450.50">
    <property type="match status" value="1"/>
</dbReference>
<dbReference type="PANTHER" id="PTHR33747:SF1">
    <property type="entry name" value="ADENYLATE CYCLASE-ASSOCIATED CAP C-TERMINAL DOMAIN-CONTAINING PROTEIN"/>
    <property type="match status" value="1"/>
</dbReference>